<evidence type="ECO:0000256" key="1">
    <source>
        <dbReference type="ARBA" id="ARBA00004442"/>
    </source>
</evidence>
<dbReference type="InterPro" id="IPR011990">
    <property type="entry name" value="TPR-like_helical_dom_sf"/>
</dbReference>
<name>A0A420FV51_9SPHI</name>
<dbReference type="SUPFAM" id="SSF48452">
    <property type="entry name" value="TPR-like"/>
    <property type="match status" value="1"/>
</dbReference>
<comment type="caution">
    <text evidence="8">The sequence shown here is derived from an EMBL/GenBank/DDBJ whole genome shotgun (WGS) entry which is preliminary data.</text>
</comment>
<keyword evidence="3" id="KW-0732">Signal</keyword>
<evidence type="ECO:0000256" key="2">
    <source>
        <dbReference type="ARBA" id="ARBA00006275"/>
    </source>
</evidence>
<evidence type="ECO:0000313" key="8">
    <source>
        <dbReference type="EMBL" id="RKF36820.1"/>
    </source>
</evidence>
<dbReference type="InterPro" id="IPR033985">
    <property type="entry name" value="SusD-like_N"/>
</dbReference>
<dbReference type="Pfam" id="PF07980">
    <property type="entry name" value="SusD_RagB"/>
    <property type="match status" value="1"/>
</dbReference>
<evidence type="ECO:0000259" key="6">
    <source>
        <dbReference type="Pfam" id="PF07980"/>
    </source>
</evidence>
<evidence type="ECO:0000313" key="9">
    <source>
        <dbReference type="Proteomes" id="UP000286402"/>
    </source>
</evidence>
<keyword evidence="5" id="KW-0998">Cell outer membrane</keyword>
<dbReference type="Proteomes" id="UP000286402">
    <property type="component" value="Unassembled WGS sequence"/>
</dbReference>
<dbReference type="Gene3D" id="1.25.40.390">
    <property type="match status" value="1"/>
</dbReference>
<feature type="domain" description="SusD-like N-terminal" evidence="7">
    <location>
        <begin position="21"/>
        <end position="223"/>
    </location>
</feature>
<dbReference type="AlphaFoldDB" id="A0A420FV51"/>
<feature type="domain" description="RagB/SusD" evidence="6">
    <location>
        <begin position="322"/>
        <end position="407"/>
    </location>
</feature>
<evidence type="ECO:0008006" key="10">
    <source>
        <dbReference type="Google" id="ProtNLM"/>
    </source>
</evidence>
<evidence type="ECO:0000259" key="7">
    <source>
        <dbReference type="Pfam" id="PF14322"/>
    </source>
</evidence>
<dbReference type="GO" id="GO:0009279">
    <property type="term" value="C:cell outer membrane"/>
    <property type="evidence" value="ECO:0007669"/>
    <property type="project" value="UniProtKB-SubCell"/>
</dbReference>
<keyword evidence="9" id="KW-1185">Reference proteome</keyword>
<organism evidence="8 9">
    <name type="scientific">Sphingobacterium siyangense</name>
    <dbReference type="NCBI Taxonomy" id="459529"/>
    <lineage>
        <taxon>Bacteria</taxon>
        <taxon>Pseudomonadati</taxon>
        <taxon>Bacteroidota</taxon>
        <taxon>Sphingobacteriia</taxon>
        <taxon>Sphingobacteriales</taxon>
        <taxon>Sphingobacteriaceae</taxon>
        <taxon>Sphingobacterium</taxon>
    </lineage>
</organism>
<dbReference type="InterPro" id="IPR012944">
    <property type="entry name" value="SusD_RagB_dom"/>
</dbReference>
<protein>
    <recommendedName>
        <fullName evidence="10">SusD-like starch-binding protein associating with outer membrane</fullName>
    </recommendedName>
</protein>
<keyword evidence="4" id="KW-0472">Membrane</keyword>
<dbReference type="PROSITE" id="PS51257">
    <property type="entry name" value="PROKAR_LIPOPROTEIN"/>
    <property type="match status" value="1"/>
</dbReference>
<proteinExistence type="inferred from homology"/>
<comment type="subcellular location">
    <subcellularLocation>
        <location evidence="1">Cell outer membrane</location>
    </subcellularLocation>
</comment>
<evidence type="ECO:0000256" key="5">
    <source>
        <dbReference type="ARBA" id="ARBA00023237"/>
    </source>
</evidence>
<comment type="similarity">
    <text evidence="2">Belongs to the SusD family.</text>
</comment>
<dbReference type="Pfam" id="PF14322">
    <property type="entry name" value="SusD-like_3"/>
    <property type="match status" value="1"/>
</dbReference>
<gene>
    <name evidence="8" type="ORF">BCY89_03865</name>
</gene>
<evidence type="ECO:0000256" key="3">
    <source>
        <dbReference type="ARBA" id="ARBA00022729"/>
    </source>
</evidence>
<accession>A0A420FV51</accession>
<evidence type="ECO:0000256" key="4">
    <source>
        <dbReference type="ARBA" id="ARBA00023136"/>
    </source>
</evidence>
<reference evidence="8 9" key="1">
    <citation type="submission" date="2016-07" db="EMBL/GenBank/DDBJ databases">
        <title>Genome analysis of Sphingobacterium siyangense T12B17.</title>
        <authorList>
            <person name="Xu D."/>
            <person name="Su Y."/>
            <person name="Zheng S."/>
        </authorList>
    </citation>
    <scope>NUCLEOTIDE SEQUENCE [LARGE SCALE GENOMIC DNA]</scope>
    <source>
        <strain evidence="8 9">T12B17</strain>
    </source>
</reference>
<sequence>MIMMKYLITVALSTLFVGCSDYLELKPDQKMVIPETLEDCELLLNDYPTMNSGYPIMGEVSADNYYLTTTSWQSVSLIDERNGYIWSDEIVTTATPWQTSYKAIYQGNQVLDVLENLKTKPADLAHFNELMGAALFFRAFAFHQLLANYALNYSVTNASSMPGIPLRLKPEVDDAVKRASLTDSYAQVIADFKSAARLLPTDGALKARPYRGAAYGGLARTYLDMGMYEQAYLYADSALHVRSDLLDYNSLNANASLPIARFNKEVLFHAITSTSYALAQGAAKIDSNLYRAYEQNDLRKKVFFKANTGANAGTYAFKGSYNNTASGMFVGLTTAEMYLIRAESAARLGKTAAALTDLNHLMKNRWLTGLYSDFYSVDRNAIIAKILAERRKELLFRGLRWSDLKRLNLGNTDKMQLKRIIDGKEYLLEPNSLKYALLIPQDAIDEGKLEQNKR</sequence>
<dbReference type="EMBL" id="MCAQ01000012">
    <property type="protein sequence ID" value="RKF36820.1"/>
    <property type="molecule type" value="Genomic_DNA"/>
</dbReference>